<sequence length="169" mass="20581">MKNSRFLLLLMMIIPWSSLLFLGKKTIKRFLPAAIFTSFIVKLENIIAFRRRWWWFYTQVHSKAKGDMSFILGPYLFTTFWIMKWTYGKFFLYLVVNTIMHFIFAYPVVNMLKRFGIVSFVRINPLQYVSILFSRALLLYGFQYIKEKYPIVKYIKQRFQKKKEEEKTM</sequence>
<dbReference type="RefSeq" id="WP_198160313.1">
    <property type="nucleotide sequence ID" value="NZ_JARMAB010000025.1"/>
</dbReference>
<reference evidence="2 3" key="1">
    <citation type="submission" date="2023-03" db="EMBL/GenBank/DDBJ databases">
        <title>Bacillus Genome Sequencing.</title>
        <authorList>
            <person name="Dunlap C."/>
        </authorList>
    </citation>
    <scope>NUCLEOTIDE SEQUENCE [LARGE SCALE GENOMIC DNA]</scope>
    <source>
        <strain evidence="2 3">B-23453</strain>
    </source>
</reference>
<organism evidence="2 3">
    <name type="scientific">Heyndrickxia acidicola</name>
    <dbReference type="NCBI Taxonomy" id="209389"/>
    <lineage>
        <taxon>Bacteria</taxon>
        <taxon>Bacillati</taxon>
        <taxon>Bacillota</taxon>
        <taxon>Bacilli</taxon>
        <taxon>Bacillales</taxon>
        <taxon>Bacillaceae</taxon>
        <taxon>Heyndrickxia</taxon>
    </lineage>
</organism>
<name>A0ABU6MKZ6_9BACI</name>
<keyword evidence="1" id="KW-1133">Transmembrane helix</keyword>
<feature type="transmembrane region" description="Helical" evidence="1">
    <location>
        <begin position="30"/>
        <end position="48"/>
    </location>
</feature>
<accession>A0ABU6MKZ6</accession>
<proteinExistence type="predicted"/>
<evidence type="ECO:0000256" key="1">
    <source>
        <dbReference type="SAM" id="Phobius"/>
    </source>
</evidence>
<keyword evidence="3" id="KW-1185">Reference proteome</keyword>
<evidence type="ECO:0000313" key="2">
    <source>
        <dbReference type="EMBL" id="MED1204636.1"/>
    </source>
</evidence>
<evidence type="ECO:0000313" key="3">
    <source>
        <dbReference type="Proteomes" id="UP001341444"/>
    </source>
</evidence>
<comment type="caution">
    <text evidence="2">The sequence shown here is derived from an EMBL/GenBank/DDBJ whole genome shotgun (WGS) entry which is preliminary data.</text>
</comment>
<keyword evidence="1" id="KW-0472">Membrane</keyword>
<dbReference type="Proteomes" id="UP001341444">
    <property type="component" value="Unassembled WGS sequence"/>
</dbReference>
<gene>
    <name evidence="2" type="ORF">P4T90_16440</name>
</gene>
<feature type="transmembrane region" description="Helical" evidence="1">
    <location>
        <begin position="6"/>
        <end position="23"/>
    </location>
</feature>
<keyword evidence="1" id="KW-0812">Transmembrane</keyword>
<protein>
    <submittedName>
        <fullName evidence="2">Uncharacterized protein</fullName>
    </submittedName>
</protein>
<dbReference type="EMBL" id="JARMAB010000025">
    <property type="protein sequence ID" value="MED1204636.1"/>
    <property type="molecule type" value="Genomic_DNA"/>
</dbReference>
<feature type="transmembrane region" description="Helical" evidence="1">
    <location>
        <begin position="90"/>
        <end position="108"/>
    </location>
</feature>